<feature type="transmembrane region" description="Helical" evidence="2">
    <location>
        <begin position="112"/>
        <end position="132"/>
    </location>
</feature>
<dbReference type="Gene3D" id="1.10.287.110">
    <property type="entry name" value="DnaJ domain"/>
    <property type="match status" value="1"/>
</dbReference>
<accession>A0A7S0BTT3</accession>
<feature type="compositionally biased region" description="Basic and acidic residues" evidence="1">
    <location>
        <begin position="159"/>
        <end position="171"/>
    </location>
</feature>
<dbReference type="PROSITE" id="PS50076">
    <property type="entry name" value="DNAJ_2"/>
    <property type="match status" value="1"/>
</dbReference>
<name>A0A7S0BTT3_9RHOD</name>
<keyword evidence="2" id="KW-0812">Transmembrane</keyword>
<feature type="region of interest" description="Disordered" evidence="1">
    <location>
        <begin position="159"/>
        <end position="180"/>
    </location>
</feature>
<reference evidence="4" key="1">
    <citation type="submission" date="2021-01" db="EMBL/GenBank/DDBJ databases">
        <authorList>
            <person name="Corre E."/>
            <person name="Pelletier E."/>
            <person name="Niang G."/>
            <person name="Scheremetjew M."/>
            <person name="Finn R."/>
            <person name="Kale V."/>
            <person name="Holt S."/>
            <person name="Cochrane G."/>
            <person name="Meng A."/>
            <person name="Brown T."/>
            <person name="Cohen L."/>
        </authorList>
    </citation>
    <scope>NUCLEOTIDE SEQUENCE</scope>
    <source>
        <strain evidence="4">UTEX LB 2760</strain>
    </source>
</reference>
<organism evidence="4">
    <name type="scientific">Rhodosorus marinus</name>
    <dbReference type="NCBI Taxonomy" id="101924"/>
    <lineage>
        <taxon>Eukaryota</taxon>
        <taxon>Rhodophyta</taxon>
        <taxon>Stylonematophyceae</taxon>
        <taxon>Stylonematales</taxon>
        <taxon>Stylonemataceae</taxon>
        <taxon>Rhodosorus</taxon>
    </lineage>
</organism>
<dbReference type="Pfam" id="PF00226">
    <property type="entry name" value="DnaJ"/>
    <property type="match status" value="1"/>
</dbReference>
<dbReference type="AlphaFoldDB" id="A0A7S0BTT3"/>
<feature type="domain" description="J" evidence="3">
    <location>
        <begin position="11"/>
        <end position="78"/>
    </location>
</feature>
<keyword evidence="2" id="KW-0472">Membrane</keyword>
<evidence type="ECO:0000256" key="1">
    <source>
        <dbReference type="SAM" id="MobiDB-lite"/>
    </source>
</evidence>
<dbReference type="InterPro" id="IPR050817">
    <property type="entry name" value="DjlA_DnaK_co-chaperone"/>
</dbReference>
<dbReference type="PRINTS" id="PR00625">
    <property type="entry name" value="JDOMAIN"/>
</dbReference>
<dbReference type="CDD" id="cd06257">
    <property type="entry name" value="DnaJ"/>
    <property type="match status" value="1"/>
</dbReference>
<dbReference type="SUPFAM" id="SSF46565">
    <property type="entry name" value="Chaperone J-domain"/>
    <property type="match status" value="1"/>
</dbReference>
<gene>
    <name evidence="4" type="ORF">RMAR0315_LOCUS13224</name>
</gene>
<evidence type="ECO:0000313" key="4">
    <source>
        <dbReference type="EMBL" id="CAD8403215.1"/>
    </source>
</evidence>
<protein>
    <recommendedName>
        <fullName evidence="3">J domain-containing protein</fullName>
    </recommendedName>
</protein>
<dbReference type="InterPro" id="IPR001623">
    <property type="entry name" value="DnaJ_domain"/>
</dbReference>
<dbReference type="EMBL" id="HBEK01024147">
    <property type="protein sequence ID" value="CAD8403215.1"/>
    <property type="molecule type" value="Transcribed_RNA"/>
</dbReference>
<evidence type="ECO:0000256" key="2">
    <source>
        <dbReference type="SAM" id="Phobius"/>
    </source>
</evidence>
<keyword evidence="2" id="KW-1133">Transmembrane helix</keyword>
<evidence type="ECO:0000259" key="3">
    <source>
        <dbReference type="PROSITE" id="PS50076"/>
    </source>
</evidence>
<dbReference type="InterPro" id="IPR036869">
    <property type="entry name" value="J_dom_sf"/>
</dbReference>
<sequence>MRSCLQLYARSHYDILGVSPNASVAEIKARFRTLAKQWHPDCHVERNKPRAEAMFQEISSSYKIVLDEKNSRVESRYVVRRPATVYQRRYPQHHPAMRGPWHGEYGLSKKQFFLSITGLMLFGSLLGFWPYYLSKKDAVFVKGRERMLVPHSPEYVPHETDVFSHSSDRGSRSSPEASTN</sequence>
<dbReference type="PANTHER" id="PTHR24074">
    <property type="entry name" value="CO-CHAPERONE PROTEIN DJLA"/>
    <property type="match status" value="1"/>
</dbReference>
<proteinExistence type="predicted"/>
<dbReference type="SMART" id="SM00271">
    <property type="entry name" value="DnaJ"/>
    <property type="match status" value="1"/>
</dbReference>